<evidence type="ECO:0000256" key="3">
    <source>
        <dbReference type="ARBA" id="ARBA00022989"/>
    </source>
</evidence>
<dbReference type="SUPFAM" id="SSF103473">
    <property type="entry name" value="MFS general substrate transporter"/>
    <property type="match status" value="1"/>
</dbReference>
<dbReference type="PANTHER" id="PTHR48022">
    <property type="entry name" value="PLASTIDIC GLUCOSE TRANSPORTER 4"/>
    <property type="match status" value="1"/>
</dbReference>
<proteinExistence type="predicted"/>
<dbReference type="InterPro" id="IPR005828">
    <property type="entry name" value="MFS_sugar_transport-like"/>
</dbReference>
<keyword evidence="4 5" id="KW-0472">Membrane</keyword>
<dbReference type="InterPro" id="IPR050360">
    <property type="entry name" value="MFS_Sugar_Transporters"/>
</dbReference>
<dbReference type="GO" id="GO:0016020">
    <property type="term" value="C:membrane"/>
    <property type="evidence" value="ECO:0007669"/>
    <property type="project" value="UniProtKB-SubCell"/>
</dbReference>
<feature type="non-terminal residue" evidence="6">
    <location>
        <position position="1"/>
    </location>
</feature>
<evidence type="ECO:0000256" key="2">
    <source>
        <dbReference type="ARBA" id="ARBA00022692"/>
    </source>
</evidence>
<evidence type="ECO:0008006" key="8">
    <source>
        <dbReference type="Google" id="ProtNLM"/>
    </source>
</evidence>
<comment type="subcellular location">
    <subcellularLocation>
        <location evidence="1">Membrane</location>
        <topology evidence="1">Multi-pass membrane protein</topology>
    </subcellularLocation>
</comment>
<dbReference type="InterPro" id="IPR036259">
    <property type="entry name" value="MFS_trans_sf"/>
</dbReference>
<keyword evidence="3 5" id="KW-1133">Transmembrane helix</keyword>
<keyword evidence="7" id="KW-1185">Reference proteome</keyword>
<comment type="caution">
    <text evidence="6">The sequence shown here is derived from an EMBL/GenBank/DDBJ whole genome shotgun (WGS) entry which is preliminary data.</text>
</comment>
<dbReference type="AlphaFoldDB" id="A0A8H7VGL8"/>
<dbReference type="Pfam" id="PF00083">
    <property type="entry name" value="Sugar_tr"/>
    <property type="match status" value="1"/>
</dbReference>
<dbReference type="Gene3D" id="1.20.1250.20">
    <property type="entry name" value="MFS general substrate transporter like domains"/>
    <property type="match status" value="1"/>
</dbReference>
<dbReference type="GO" id="GO:0005351">
    <property type="term" value="F:carbohydrate:proton symporter activity"/>
    <property type="evidence" value="ECO:0007669"/>
    <property type="project" value="TreeGrafter"/>
</dbReference>
<name>A0A8H7VGL8_9FUNG</name>
<organism evidence="6 7">
    <name type="scientific">Circinella minor</name>
    <dbReference type="NCBI Taxonomy" id="1195481"/>
    <lineage>
        <taxon>Eukaryota</taxon>
        <taxon>Fungi</taxon>
        <taxon>Fungi incertae sedis</taxon>
        <taxon>Mucoromycota</taxon>
        <taxon>Mucoromycotina</taxon>
        <taxon>Mucoromycetes</taxon>
        <taxon>Mucorales</taxon>
        <taxon>Lichtheimiaceae</taxon>
        <taxon>Circinella</taxon>
    </lineage>
</organism>
<accession>A0A8H7VGL8</accession>
<keyword evidence="2 5" id="KW-0812">Transmembrane</keyword>
<evidence type="ECO:0000256" key="1">
    <source>
        <dbReference type="ARBA" id="ARBA00004141"/>
    </source>
</evidence>
<dbReference type="PANTHER" id="PTHR48022:SF2">
    <property type="entry name" value="PLASTIDIC GLUCOSE TRANSPORTER 4"/>
    <property type="match status" value="1"/>
</dbReference>
<dbReference type="EMBL" id="JAEPRB010000088">
    <property type="protein sequence ID" value="KAG2222231.1"/>
    <property type="molecule type" value="Genomic_DNA"/>
</dbReference>
<reference evidence="6 7" key="1">
    <citation type="submission" date="2020-12" db="EMBL/GenBank/DDBJ databases">
        <title>Metabolic potential, ecology and presence of endohyphal bacteria is reflected in genomic diversity of Mucoromycotina.</title>
        <authorList>
            <person name="Muszewska A."/>
            <person name="Okrasinska A."/>
            <person name="Steczkiewicz K."/>
            <person name="Drgas O."/>
            <person name="Orlowska M."/>
            <person name="Perlinska-Lenart U."/>
            <person name="Aleksandrzak-Piekarczyk T."/>
            <person name="Szatraj K."/>
            <person name="Zielenkiewicz U."/>
            <person name="Pilsyk S."/>
            <person name="Malc E."/>
            <person name="Mieczkowski P."/>
            <person name="Kruszewska J.S."/>
            <person name="Biernat P."/>
            <person name="Pawlowska J."/>
        </authorList>
    </citation>
    <scope>NUCLEOTIDE SEQUENCE [LARGE SCALE GENOMIC DNA]</scope>
    <source>
        <strain evidence="6 7">CBS 142.35</strain>
    </source>
</reference>
<feature type="transmembrane region" description="Helical" evidence="5">
    <location>
        <begin position="46"/>
        <end position="64"/>
    </location>
</feature>
<dbReference type="Proteomes" id="UP000646827">
    <property type="component" value="Unassembled WGS sequence"/>
</dbReference>
<dbReference type="OrthoDB" id="2248664at2759"/>
<evidence type="ECO:0000313" key="7">
    <source>
        <dbReference type="Proteomes" id="UP000646827"/>
    </source>
</evidence>
<protein>
    <recommendedName>
        <fullName evidence="8">Major facilitator superfamily (MFS) profile domain-containing protein</fullName>
    </recommendedName>
</protein>
<evidence type="ECO:0000256" key="4">
    <source>
        <dbReference type="ARBA" id="ARBA00023136"/>
    </source>
</evidence>
<evidence type="ECO:0000313" key="6">
    <source>
        <dbReference type="EMBL" id="KAG2222231.1"/>
    </source>
</evidence>
<evidence type="ECO:0000256" key="5">
    <source>
        <dbReference type="SAM" id="Phobius"/>
    </source>
</evidence>
<gene>
    <name evidence="6" type="ORF">INT45_010644</name>
</gene>
<sequence length="134" mass="15242">IYPAELYSHGVRSKALGITTAANWLFNFGTLQISPLAFESIQWKVYVIYCLFCFAMGYVVYLFFPETQGKSLEEIDLLFSGNFKSHDPTANHPATASQALALLQQKNAKDNIHFSFMDSTTTLEEQHPQQQREQ</sequence>